<feature type="domain" description="Peptidase S26" evidence="9">
    <location>
        <begin position="24"/>
        <end position="228"/>
    </location>
</feature>
<evidence type="ECO:0000256" key="1">
    <source>
        <dbReference type="ARBA" id="ARBA00000677"/>
    </source>
</evidence>
<dbReference type="NCBIfam" id="TIGR02227">
    <property type="entry name" value="sigpep_I_bact"/>
    <property type="match status" value="1"/>
</dbReference>
<evidence type="ECO:0000256" key="8">
    <source>
        <dbReference type="RuleBase" id="RU362042"/>
    </source>
</evidence>
<dbReference type="InterPro" id="IPR019533">
    <property type="entry name" value="Peptidase_S26"/>
</dbReference>
<dbReference type="InterPro" id="IPR019757">
    <property type="entry name" value="Pept_S26A_signal_pept_1_Lys-AS"/>
</dbReference>
<dbReference type="InterPro" id="IPR019758">
    <property type="entry name" value="Pept_S26A_signal_pept_1_CS"/>
</dbReference>
<dbReference type="GO" id="GO:0009003">
    <property type="term" value="F:signal peptidase activity"/>
    <property type="evidence" value="ECO:0007669"/>
    <property type="project" value="UniProtKB-EC"/>
</dbReference>
<comment type="catalytic activity">
    <reaction evidence="1 7">
        <text>Cleavage of hydrophobic, N-terminal signal or leader sequences from secreted and periplasmic proteins.</text>
        <dbReference type="EC" id="3.4.21.89"/>
    </reaction>
</comment>
<accession>A0ABV7D948</accession>
<dbReference type="PANTHER" id="PTHR43390:SF1">
    <property type="entry name" value="CHLOROPLAST PROCESSING PEPTIDASE"/>
    <property type="match status" value="1"/>
</dbReference>
<evidence type="ECO:0000256" key="6">
    <source>
        <dbReference type="ARBA" id="ARBA00022801"/>
    </source>
</evidence>
<dbReference type="PROSITE" id="PS00761">
    <property type="entry name" value="SPASE_I_3"/>
    <property type="match status" value="1"/>
</dbReference>
<comment type="caution">
    <text evidence="10">The sequence shown here is derived from an EMBL/GenBank/DDBJ whole genome shotgun (WGS) entry which is preliminary data.</text>
</comment>
<dbReference type="PROSITE" id="PS00760">
    <property type="entry name" value="SPASE_I_2"/>
    <property type="match status" value="1"/>
</dbReference>
<dbReference type="InterPro" id="IPR019756">
    <property type="entry name" value="Pept_S26A_signal_pept_1_Ser-AS"/>
</dbReference>
<evidence type="ECO:0000256" key="2">
    <source>
        <dbReference type="ARBA" id="ARBA00009370"/>
    </source>
</evidence>
<name>A0ABV7D948_9PROT</name>
<keyword evidence="5 7" id="KW-0645">Protease</keyword>
<dbReference type="EC" id="3.4.21.89" evidence="3 7"/>
<reference evidence="11" key="1">
    <citation type="journal article" date="2019" name="Int. J. Syst. Evol. Microbiol.">
        <title>The Global Catalogue of Microorganisms (GCM) 10K type strain sequencing project: providing services to taxonomists for standard genome sequencing and annotation.</title>
        <authorList>
            <consortium name="The Broad Institute Genomics Platform"/>
            <consortium name="The Broad Institute Genome Sequencing Center for Infectious Disease"/>
            <person name="Wu L."/>
            <person name="Ma J."/>
        </authorList>
    </citation>
    <scope>NUCLEOTIDE SEQUENCE [LARGE SCALE GENOMIC DNA]</scope>
    <source>
        <strain evidence="11">KCTC 62164</strain>
    </source>
</reference>
<dbReference type="Gene3D" id="2.10.109.10">
    <property type="entry name" value="Umud Fragment, subunit A"/>
    <property type="match status" value="1"/>
</dbReference>
<sequence>MTDKTATPVKSTEAKEDGGLYALLKDLISIVFFYLLFTTFAWGAFHIPSGSMEPTLEVGDRIFVSKLAYGYNRYSFPFDPSFLPESRFLADTPERGDIAVFTLPYKNGDDFIKRVIGMPGDTIQMKEGRLYINSEIVPRDFIREVNYTSYDGYDRRVREYEETLPGGLKHRIYERTDSGALDNTPLYVVPLGHYFMMGDNRDGSADSRVMNDMGFVKYAYLVGRASITTFSLYNCDQGKDIFCPAGIPLGRFFNSLN</sequence>
<comment type="subcellular location">
    <subcellularLocation>
        <location evidence="8">Membrane</location>
        <topology evidence="8">Single-pass type II membrane protein</topology>
    </subcellularLocation>
</comment>
<evidence type="ECO:0000313" key="11">
    <source>
        <dbReference type="Proteomes" id="UP001595444"/>
    </source>
</evidence>
<evidence type="ECO:0000256" key="4">
    <source>
        <dbReference type="ARBA" id="ARBA00019232"/>
    </source>
</evidence>
<dbReference type="SUPFAM" id="SSF51306">
    <property type="entry name" value="LexA/Signal peptidase"/>
    <property type="match status" value="1"/>
</dbReference>
<evidence type="ECO:0000256" key="3">
    <source>
        <dbReference type="ARBA" id="ARBA00013208"/>
    </source>
</evidence>
<keyword evidence="7" id="KW-1133">Transmembrane helix</keyword>
<dbReference type="RefSeq" id="WP_194214515.1">
    <property type="nucleotide sequence ID" value="NZ_CP061205.1"/>
</dbReference>
<evidence type="ECO:0000313" key="10">
    <source>
        <dbReference type="EMBL" id="MFC3053661.1"/>
    </source>
</evidence>
<dbReference type="PROSITE" id="PS00501">
    <property type="entry name" value="SPASE_I_1"/>
    <property type="match status" value="1"/>
</dbReference>
<keyword evidence="7" id="KW-0472">Membrane</keyword>
<comment type="similarity">
    <text evidence="2 8">Belongs to the peptidase S26 family.</text>
</comment>
<evidence type="ECO:0000259" key="9">
    <source>
        <dbReference type="Pfam" id="PF10502"/>
    </source>
</evidence>
<dbReference type="InterPro" id="IPR000223">
    <property type="entry name" value="Pept_S26A_signal_pept_1"/>
</dbReference>
<evidence type="ECO:0000256" key="5">
    <source>
        <dbReference type="ARBA" id="ARBA00022670"/>
    </source>
</evidence>
<proteinExistence type="inferred from homology"/>
<dbReference type="PRINTS" id="PR00727">
    <property type="entry name" value="LEADERPTASE"/>
</dbReference>
<dbReference type="EMBL" id="JBHRSL010000028">
    <property type="protein sequence ID" value="MFC3053661.1"/>
    <property type="molecule type" value="Genomic_DNA"/>
</dbReference>
<dbReference type="Proteomes" id="UP001595444">
    <property type="component" value="Unassembled WGS sequence"/>
</dbReference>
<organism evidence="10 11">
    <name type="scientific">Kordiimonas pumila</name>
    <dbReference type="NCBI Taxonomy" id="2161677"/>
    <lineage>
        <taxon>Bacteria</taxon>
        <taxon>Pseudomonadati</taxon>
        <taxon>Pseudomonadota</taxon>
        <taxon>Alphaproteobacteria</taxon>
        <taxon>Kordiimonadales</taxon>
        <taxon>Kordiimonadaceae</taxon>
        <taxon>Kordiimonas</taxon>
    </lineage>
</organism>
<dbReference type="InterPro" id="IPR036286">
    <property type="entry name" value="LexA/Signal_pep-like_sf"/>
</dbReference>
<keyword evidence="6 7" id="KW-0378">Hydrolase</keyword>
<evidence type="ECO:0000256" key="7">
    <source>
        <dbReference type="RuleBase" id="RU003993"/>
    </source>
</evidence>
<feature type="transmembrane region" description="Helical" evidence="7">
    <location>
        <begin position="27"/>
        <end position="45"/>
    </location>
</feature>
<keyword evidence="7" id="KW-0812">Transmembrane</keyword>
<keyword evidence="11" id="KW-1185">Reference proteome</keyword>
<dbReference type="CDD" id="cd06530">
    <property type="entry name" value="S26_SPase_I"/>
    <property type="match status" value="1"/>
</dbReference>
<dbReference type="PANTHER" id="PTHR43390">
    <property type="entry name" value="SIGNAL PEPTIDASE I"/>
    <property type="match status" value="1"/>
</dbReference>
<protein>
    <recommendedName>
        <fullName evidence="4 7">Signal peptidase I</fullName>
        <ecNumber evidence="3 7">3.4.21.89</ecNumber>
    </recommendedName>
</protein>
<gene>
    <name evidence="10" type="primary">lepB</name>
    <name evidence="10" type="ORF">ACFOKA_17305</name>
</gene>
<dbReference type="Pfam" id="PF10502">
    <property type="entry name" value="Peptidase_S26"/>
    <property type="match status" value="1"/>
</dbReference>